<reference evidence="3" key="1">
    <citation type="journal article" date="2021" name="Microbiol. Resour. Announc.">
        <title>LGAAP: Leishmaniinae Genome Assembly and Annotation Pipeline.</title>
        <authorList>
            <person name="Almutairi H."/>
            <person name="Urbaniak M.D."/>
            <person name="Bates M.D."/>
            <person name="Jariyapan N."/>
            <person name="Kwakye-Nuako G."/>
            <person name="Thomaz-Soccol V."/>
            <person name="Al-Salem W.S."/>
            <person name="Dillon R.J."/>
            <person name="Bates P.A."/>
            <person name="Gatherer D."/>
        </authorList>
    </citation>
    <scope>NUCLEOTIDE SEQUENCE [LARGE SCALE GENOMIC DNA]</scope>
</reference>
<keyword evidence="3" id="KW-1185">Reference proteome</keyword>
<proteinExistence type="predicted"/>
<dbReference type="RefSeq" id="XP_067064536.1">
    <property type="nucleotide sequence ID" value="XM_067209153.1"/>
</dbReference>
<comment type="caution">
    <text evidence="2">The sequence shown here is derived from an EMBL/GenBank/DDBJ whole genome shotgun (WGS) entry which is preliminary data.</text>
</comment>
<dbReference type="Proteomes" id="UP000674143">
    <property type="component" value="Unassembled WGS sequence"/>
</dbReference>
<feature type="region of interest" description="Disordered" evidence="1">
    <location>
        <begin position="367"/>
        <end position="389"/>
    </location>
</feature>
<protein>
    <submittedName>
        <fullName evidence="2">Uncharacterized protein</fullName>
    </submittedName>
</protein>
<reference evidence="3" key="2">
    <citation type="journal article" date="2021" name="Sci. Data">
        <title>Chromosome-scale genome sequencing, assembly and annotation of six genomes from subfamily Leishmaniinae.</title>
        <authorList>
            <person name="Almutairi H."/>
            <person name="Urbaniak M.D."/>
            <person name="Bates M.D."/>
            <person name="Jariyapan N."/>
            <person name="Kwakye-Nuako G."/>
            <person name="Thomaz Soccol V."/>
            <person name="Al-Salem W.S."/>
            <person name="Dillon R.J."/>
            <person name="Bates P.A."/>
            <person name="Gatherer D."/>
        </authorList>
    </citation>
    <scope>NUCLEOTIDE SEQUENCE [LARGE SCALE GENOMIC DNA]</scope>
</reference>
<organism evidence="2 3">
    <name type="scientific">Leishmania orientalis</name>
    <dbReference type="NCBI Taxonomy" id="2249476"/>
    <lineage>
        <taxon>Eukaryota</taxon>
        <taxon>Discoba</taxon>
        <taxon>Euglenozoa</taxon>
        <taxon>Kinetoplastea</taxon>
        <taxon>Metakinetoplastina</taxon>
        <taxon>Trypanosomatida</taxon>
        <taxon>Trypanosomatidae</taxon>
        <taxon>Leishmaniinae</taxon>
        <taxon>Leishmania</taxon>
    </lineage>
</organism>
<feature type="region of interest" description="Disordered" evidence="1">
    <location>
        <begin position="1508"/>
        <end position="1528"/>
    </location>
</feature>
<name>A0A836HUA6_9TRYP</name>
<dbReference type="KEGG" id="loi:92363087"/>
<sequence>MVFSIESSPSAPARPSPIPTRATAAADAFITSIGLHPIEPIHVVGLSSGEVCLYTAGTDALSWFVEMEAARQAQLRLDAATEVTMPSSAGCEANGGGTGIPSVALPPPENPDKVLCFNTSSVGGSIVHCGFLRGREEDLQREVVQRLQPSLSSAARHLLYAITSANDVYVVDMVTEAVVLHWAAGDSASGTSRSSSPSSASPLSSHFIVTQAETYGALMFLTVARRSAVRAVTEQAASRGCHHLSGGAGPERNMYQHCNEPAVYVLHLGYTSPLAASTPKGLIAGGGAHMIKATPIDKPPHGGNASSAATAAAGALSIRAHPFAPLLLLLLNRSEVQVYAIDGDGGKATPKKAQLIFTNAAPSSSFSSGSGGSSAPAPAPFSPAQAAKFQPQQQPVLDAQFIPSAAVLVPCHGAGHSSSSSPSRKWICRNVQVLLVTPTRLRLLCTRAAATVASVSSEDDSDVIAVDRAFYAAPPASAATSSSASSTPHVTFLRAWTWLGSPDSIFALQSDRVLVELSCNDFISASMDVPSVRSRRLLPPRTVTRLTSGNSGEDAGGVAGLENWWLTPLSPPMARSGTSATAADGFGVAGLSCVQWPDVLPLWGRSAVLSGVFVPRLPASLSEDPHTLIFSRLTGLARPVLIRDGSTSDREAADSEDDTSADSDVLHVSLMADTDTISSRCICVRLCLTPQPSLAATSTATRPGLPLHQKQESVNVSIARLLCDFAAPALFRLEHGFYFVGSRSESAYADYPFLIAGLLYLDSVLEDEADAARAAQPAHLRAAMICLPADKHALRRLYELARRSADGDGLGRLAGGTVAPSSELKRALLQTVRQTQVEPLPVPHFDFEVCRPSSLTPPKQLLSCAFQLSNDGVVPCVWGLWAPRTEEPSTSASEFTTAAAPPPPPQHPVQLIMQTYYVAADTQQLRWRPPELVHMSDLLVANPSQVFALSSILTGAATGVASGSAAAAAAVSPPYKSVEDALLDTDPAVVARLFLYYADRKVLVLATVERGSSSSSSTEMDGMTDGTYNFSSRTNNGRARERKPFTAGQGGAAGEDRQNLCLVPHAAAEMNGWKAGNSAESLSCSLLTSVQLSAVMVSYHGEPALQVAVVSRRFGVALATFPLVGRRGVAHVSASLLPVKVHLSRRWDELLCSKAAKDIQAVESEGKRRNASRVVSLGLEEARKSALLRRYRAWVDTVAHPASTYVSVPLALWVWSPAWPGVDDVRDAKGTSAAAAASPVLLLQRGCALCVLHVSGAAAQVCASLPHCSPLRVAPRVLPTAAGGEGGLYLQHGASLSLVARNRLLRQLQLQYARYSSPIVAPQTAAAGKAKWFKIFMRQAQSDTAARLRLKERPQLMEWLQRVYAPGSSELAYESPSTSSLGSAKSTQMSAALEQLTGAGVTHIGDVLDVSVTHSLRLATLEVEALAAGQGMQQLILSARTMTAPLRQSLQHITAVLERDSRGDGEEDDDDAVADPCTLRGSWAVAEALAQLPLDCVTRALSREAVHAAANAEVSPTSGRKAVPGSSQRRRAAELRRWLWLVMRSGSLVSAVNEAQADKVQRELSRILDVIPITSALLRPVPMAARASPPPTSHGNGYEEADAVDALAHALLLCSPQLMPQSVTQLLQLSGGSNVSTPSQQQQQKCLRAAVGAALEALGANGGVADASGTSPFTSLFSTVRMDGAHWTHAVYYSNLLGHLRHLASQEAATEPPVRELASQCVKSADADVENAAAAVLEVAAQTVEVLLGDVAYVPAASRSRMDTAVAQSVSKRQQLQQHRTGASRRAASRSVRLADDSPLQEGMYFLEESPVDQQRHRLYKAQWRHLYGTFAYPTRYFFRSTVKSSNAKPSKAAAVAAASLHHTAADLPYQLLYNSRIATAMQQTRAPRADPNVLSAATNYSALDGRQRRVRKVLLTEQPVASDGATAPPPAMELVPVPSASMSTRQRDEPRHGSSAQQQSTPLSLRAAVAHEEAALQKTYFDAFEPADEREANAGASQQLLSPNSAGYDLSNDSLLQRFRAQLRAGEAEETASASTTQRLQQEEEEGQHIPGPSAFAPSATRAATASTGLYGVVPTQQEFFMRFASDD</sequence>
<dbReference type="EMBL" id="JAFHLR010000015">
    <property type="protein sequence ID" value="KAG5483040.1"/>
    <property type="molecule type" value="Genomic_DNA"/>
</dbReference>
<evidence type="ECO:0000256" key="1">
    <source>
        <dbReference type="SAM" id="MobiDB-lite"/>
    </source>
</evidence>
<accession>A0A836HUA6</accession>
<feature type="compositionally biased region" description="Polar residues" evidence="1">
    <location>
        <begin position="1766"/>
        <end position="1781"/>
    </location>
</feature>
<dbReference type="GeneID" id="92363087"/>
<feature type="region of interest" description="Disordered" evidence="1">
    <location>
        <begin position="2027"/>
        <end position="2063"/>
    </location>
</feature>
<evidence type="ECO:0000313" key="3">
    <source>
        <dbReference type="Proteomes" id="UP000674143"/>
    </source>
</evidence>
<evidence type="ECO:0000313" key="2">
    <source>
        <dbReference type="EMBL" id="KAG5483040.1"/>
    </source>
</evidence>
<feature type="region of interest" description="Disordered" evidence="1">
    <location>
        <begin position="1766"/>
        <end position="1792"/>
    </location>
</feature>
<feature type="region of interest" description="Disordered" evidence="1">
    <location>
        <begin position="1032"/>
        <end position="1052"/>
    </location>
</feature>
<gene>
    <name evidence="2" type="ORF">LSCM4_07253</name>
</gene>
<feature type="region of interest" description="Disordered" evidence="1">
    <location>
        <begin position="1920"/>
        <end position="1963"/>
    </location>
</feature>